<dbReference type="PANTHER" id="PTHR34985:SF1">
    <property type="entry name" value="SLR0554 PROTEIN"/>
    <property type="match status" value="1"/>
</dbReference>
<accession>A0A2N8ZAS1</accession>
<evidence type="ECO:0000313" key="3">
    <source>
        <dbReference type="Proteomes" id="UP000235828"/>
    </source>
</evidence>
<dbReference type="PANTHER" id="PTHR34985">
    <property type="entry name" value="SLR0554 PROTEIN"/>
    <property type="match status" value="1"/>
</dbReference>
<sequence>MEIIADSPIFSLLGFSTKLCFKSKLVTVLHGDQSFMKTAFIERIAKVVPEAFLEGAELNPDNKDSVLSCIRSWIVELGELERSTKNSQGGLKAFITREVDTVRPPYARADIKKPRQTHFIATVNGTDFLKDETGNSRYAVIELSDAVDMDKLNKLLGWHFNGTGGIRQVDAEQLKQFWLELKHLYLGGFAWMLTKREQQLSKLAADKHVDKGCWYVAIFEHVTAYQGSEARTGEWQTSTQVCQYLGLPTRNVRQVGKALTLLAKEGHIEVKLLRGTQRYLIPTINHSN</sequence>
<protein>
    <submittedName>
        <fullName evidence="2">P-loop ATPase and inactivated derivatives-like protein</fullName>
    </submittedName>
</protein>
<dbReference type="Pfam" id="PF05272">
    <property type="entry name" value="VapE-like_dom"/>
    <property type="match status" value="1"/>
</dbReference>
<evidence type="ECO:0000313" key="2">
    <source>
        <dbReference type="EMBL" id="SON48977.1"/>
    </source>
</evidence>
<dbReference type="EMBL" id="LT960611">
    <property type="protein sequence ID" value="SON48977.1"/>
    <property type="molecule type" value="Genomic_DNA"/>
</dbReference>
<proteinExistence type="predicted"/>
<name>A0A2N8ZAS1_9VIBR</name>
<dbReference type="InterPro" id="IPR007936">
    <property type="entry name" value="VapE-like_dom"/>
</dbReference>
<keyword evidence="3" id="KW-1185">Reference proteome</keyword>
<reference evidence="2 3" key="1">
    <citation type="submission" date="2017-10" db="EMBL/GenBank/DDBJ databases">
        <authorList>
            <person name="Banno H."/>
            <person name="Chua N.-H."/>
        </authorList>
    </citation>
    <scope>NUCLEOTIDE SEQUENCE [LARGE SCALE GENOMIC DNA]</scope>
    <source>
        <strain evidence="2">Vibrio tapetis CECT4600</strain>
    </source>
</reference>
<organism evidence="2 3">
    <name type="scientific">Vibrio tapetis subsp. tapetis</name>
    <dbReference type="NCBI Taxonomy" id="1671868"/>
    <lineage>
        <taxon>Bacteria</taxon>
        <taxon>Pseudomonadati</taxon>
        <taxon>Pseudomonadota</taxon>
        <taxon>Gammaproteobacteria</taxon>
        <taxon>Vibrionales</taxon>
        <taxon>Vibrionaceae</taxon>
        <taxon>Vibrio</taxon>
    </lineage>
</organism>
<evidence type="ECO:0000259" key="1">
    <source>
        <dbReference type="Pfam" id="PF05272"/>
    </source>
</evidence>
<gene>
    <name evidence="2" type="ORF">VTAP4600_A0998</name>
</gene>
<dbReference type="AlphaFoldDB" id="A0A2N8ZAS1"/>
<dbReference type="KEGG" id="vta:A0998"/>
<feature type="domain" description="Virulence-associated protein E-like" evidence="1">
    <location>
        <begin position="21"/>
        <end position="207"/>
    </location>
</feature>
<dbReference type="Proteomes" id="UP000235828">
    <property type="component" value="Chromosome A"/>
</dbReference>
<dbReference type="OrthoDB" id="9763644at2"/>